<evidence type="ECO:0008006" key="5">
    <source>
        <dbReference type="Google" id="ProtNLM"/>
    </source>
</evidence>
<dbReference type="Proteomes" id="UP000076929">
    <property type="component" value="Chromosome"/>
</dbReference>
<proteinExistence type="predicted"/>
<dbReference type="RefSeq" id="WP_066565991.1">
    <property type="nucleotide sequence ID" value="NZ_CP015622.1"/>
</dbReference>
<protein>
    <recommendedName>
        <fullName evidence="5">Copper chaperone PCu(A)C</fullName>
    </recommendedName>
</protein>
<feature type="signal peptide" evidence="2">
    <location>
        <begin position="1"/>
        <end position="18"/>
    </location>
</feature>
<accession>A0A172QTZ6</accession>
<dbReference type="AlphaFoldDB" id="A0A172QTZ6"/>
<dbReference type="KEGG" id="ccjz:ccrud_08090"/>
<dbReference type="EMBL" id="CP015622">
    <property type="protein sequence ID" value="ANE04172.1"/>
    <property type="molecule type" value="Genomic_DNA"/>
</dbReference>
<dbReference type="SUPFAM" id="SSF110087">
    <property type="entry name" value="DR1885-like metal-binding protein"/>
    <property type="match status" value="1"/>
</dbReference>
<dbReference type="PROSITE" id="PS51257">
    <property type="entry name" value="PROKAR_LIPOPROTEIN"/>
    <property type="match status" value="1"/>
</dbReference>
<feature type="region of interest" description="Disordered" evidence="1">
    <location>
        <begin position="26"/>
        <end position="46"/>
    </location>
</feature>
<keyword evidence="2" id="KW-0732">Signal</keyword>
<dbReference type="InterPro" id="IPR036182">
    <property type="entry name" value="PCuAC_sf"/>
</dbReference>
<dbReference type="Gene3D" id="2.60.40.1890">
    <property type="entry name" value="PCu(A)C copper chaperone"/>
    <property type="match status" value="1"/>
</dbReference>
<gene>
    <name evidence="3" type="ORF">ccrud_08090</name>
</gene>
<dbReference type="OrthoDB" id="9796962at2"/>
<evidence type="ECO:0000313" key="3">
    <source>
        <dbReference type="EMBL" id="ANE04172.1"/>
    </source>
</evidence>
<evidence type="ECO:0000256" key="1">
    <source>
        <dbReference type="SAM" id="MobiDB-lite"/>
    </source>
</evidence>
<keyword evidence="4" id="KW-1185">Reference proteome</keyword>
<dbReference type="InterPro" id="IPR058248">
    <property type="entry name" value="Lxx211020-like"/>
</dbReference>
<dbReference type="Pfam" id="PF04314">
    <property type="entry name" value="PCuAC"/>
    <property type="match status" value="1"/>
</dbReference>
<feature type="chain" id="PRO_5038610750" description="Copper chaperone PCu(A)C" evidence="2">
    <location>
        <begin position="19"/>
        <end position="187"/>
    </location>
</feature>
<evidence type="ECO:0000313" key="4">
    <source>
        <dbReference type="Proteomes" id="UP000076929"/>
    </source>
</evidence>
<sequence>MKKIFAAGALLSSALVLAACSPANQSDSTADNAATAPSTTATSTNVQTTDAVISTENAVVRASVEGSDMTAVFATLVNNSEDDVNVTGFSADVDAASFEIHEVVDGVMQEKPGGFVVPAGESIELAPGGDHMMILGLANPIAAGDEVAVTLQLADGSEVALDPIPARTIAAGDEDYGNDDAEGHMSH</sequence>
<name>A0A172QTZ6_9CORY</name>
<evidence type="ECO:0000256" key="2">
    <source>
        <dbReference type="SAM" id="SignalP"/>
    </source>
</evidence>
<dbReference type="STRING" id="1652495.ccrud_08090"/>
<dbReference type="PANTHER" id="PTHR36302">
    <property type="entry name" value="BLR7088 PROTEIN"/>
    <property type="match status" value="1"/>
</dbReference>
<organism evidence="3 4">
    <name type="scientific">Corynebacterium crudilactis</name>
    <dbReference type="NCBI Taxonomy" id="1652495"/>
    <lineage>
        <taxon>Bacteria</taxon>
        <taxon>Bacillati</taxon>
        <taxon>Actinomycetota</taxon>
        <taxon>Actinomycetes</taxon>
        <taxon>Mycobacteriales</taxon>
        <taxon>Corynebacteriaceae</taxon>
        <taxon>Corynebacterium</taxon>
    </lineage>
</organism>
<dbReference type="InterPro" id="IPR007410">
    <property type="entry name" value="LpqE-like"/>
</dbReference>
<dbReference type="PANTHER" id="PTHR36302:SF1">
    <property type="entry name" value="COPPER CHAPERONE PCU(A)C"/>
    <property type="match status" value="1"/>
</dbReference>
<reference evidence="3 4" key="1">
    <citation type="submission" date="2016-05" db="EMBL/GenBank/DDBJ databases">
        <title>Complete genome sequence of Corynebacterium crudilactis, a new Corynebacterium species isolated from raw cow's milk.</title>
        <authorList>
            <person name="Christian R."/>
            <person name="Zimmermann J."/>
            <person name="Lipski A."/>
            <person name="Kalinowski J."/>
        </authorList>
    </citation>
    <scope>NUCLEOTIDE SEQUENCE [LARGE SCALE GENOMIC DNA]</scope>
    <source>
        <strain evidence="3 4">JZ16</strain>
    </source>
</reference>